<comment type="catalytic activity">
    <reaction evidence="4">
        <text>5-diphospho-1D-myo-inositol 1,2,3,4,6-pentakisphosphate + H2O = 1D-myo-inositol hexakisphosphate + phosphate + H(+)</text>
        <dbReference type="Rhea" id="RHEA:22384"/>
        <dbReference type="ChEBI" id="CHEBI:15377"/>
        <dbReference type="ChEBI" id="CHEBI:15378"/>
        <dbReference type="ChEBI" id="CHEBI:43474"/>
        <dbReference type="ChEBI" id="CHEBI:58130"/>
        <dbReference type="ChEBI" id="CHEBI:58628"/>
        <dbReference type="EC" id="3.6.1.52"/>
    </reaction>
    <physiologicalReaction direction="left-to-right" evidence="4">
        <dbReference type="Rhea" id="RHEA:22385"/>
    </physiologicalReaction>
</comment>
<sequence>MPFLSRKVILSVSVAVIAVAALTTVGLQRYKPLEPVTVTEHQQIWATPVDKGFNLYQMTPNLYRSALPTADNVPMLQALNVGTVVTFIKDDDKTWMGNAQMSRVSIPLHADRVTDADVIRVLHVLQDAGEKGPVLMHCKHGRDRTGLMAAMYRMVIQGWSKTEAISEMRTGGFGDPERMADALAYVQNADVEAIKQAYNSGKCSTSPLSTCYAKNWLTSVFSLAKVDD</sequence>
<evidence type="ECO:0000259" key="7">
    <source>
        <dbReference type="PROSITE" id="PS50056"/>
    </source>
</evidence>
<comment type="similarity">
    <text evidence="3">Belongs to the protein-tyrosine phosphatase family. Atypical dual-specificity phosphatase Siw14-like subfamily.</text>
</comment>
<organism evidence="8">
    <name type="scientific">Pseudomonas marincola</name>
    <dbReference type="NCBI Taxonomy" id="437900"/>
    <lineage>
        <taxon>Bacteria</taxon>
        <taxon>Pseudomonadati</taxon>
        <taxon>Pseudomonadota</taxon>
        <taxon>Gammaproteobacteria</taxon>
        <taxon>Pseudomonadales</taxon>
        <taxon>Pseudomonadaceae</taxon>
        <taxon>Pseudomonas</taxon>
    </lineage>
</organism>
<dbReference type="InterPro" id="IPR000387">
    <property type="entry name" value="Tyr_Pase_dom"/>
</dbReference>
<gene>
    <name evidence="8" type="ORF">PMYSY11_3281</name>
</gene>
<dbReference type="InterPro" id="IPR004861">
    <property type="entry name" value="Siw14-like"/>
</dbReference>
<evidence type="ECO:0000256" key="4">
    <source>
        <dbReference type="ARBA" id="ARBA00047342"/>
    </source>
</evidence>
<dbReference type="SUPFAM" id="SSF52799">
    <property type="entry name" value="(Phosphotyrosine protein) phosphatases II"/>
    <property type="match status" value="1"/>
</dbReference>
<dbReference type="InterPro" id="IPR020422">
    <property type="entry name" value="TYR_PHOSPHATASE_DUAL_dom"/>
</dbReference>
<dbReference type="PROSITE" id="PS00383">
    <property type="entry name" value="TYR_PHOSPHATASE_1"/>
    <property type="match status" value="1"/>
</dbReference>
<dbReference type="PROSITE" id="PS50056">
    <property type="entry name" value="TYR_PHOSPHATASE_2"/>
    <property type="match status" value="1"/>
</dbReference>
<dbReference type="GO" id="GO:0008486">
    <property type="term" value="F:diphosphoinositol-polyphosphate diphosphatase activity"/>
    <property type="evidence" value="ECO:0007669"/>
    <property type="project" value="UniProtKB-EC"/>
</dbReference>
<dbReference type="GO" id="GO:0016791">
    <property type="term" value="F:phosphatase activity"/>
    <property type="evidence" value="ECO:0007669"/>
    <property type="project" value="TreeGrafter"/>
</dbReference>
<evidence type="ECO:0000256" key="5">
    <source>
        <dbReference type="ARBA" id="ARBA00047927"/>
    </source>
</evidence>
<evidence type="ECO:0000256" key="3">
    <source>
        <dbReference type="ARBA" id="ARBA00044949"/>
    </source>
</evidence>
<protein>
    <recommendedName>
        <fullName evidence="1">diphosphoinositol-polyphosphate diphosphatase</fullName>
        <ecNumber evidence="1">3.6.1.52</ecNumber>
    </recommendedName>
</protein>
<accession>A0A653E6J5</accession>
<dbReference type="AlphaFoldDB" id="A0A653E6J5"/>
<proteinExistence type="inferred from homology"/>
<evidence type="ECO:0000259" key="6">
    <source>
        <dbReference type="PROSITE" id="PS50054"/>
    </source>
</evidence>
<dbReference type="EMBL" id="LR215729">
    <property type="protein sequence ID" value="VEV98325.1"/>
    <property type="molecule type" value="Genomic_DNA"/>
</dbReference>
<dbReference type="RefSeq" id="WP_150548855.1">
    <property type="nucleotide sequence ID" value="NZ_LR215729.2"/>
</dbReference>
<comment type="catalytic activity">
    <reaction evidence="5">
        <text>1,5-bis(diphospho)-1D-myo-inositol 2,3,4,6-tetrakisphosphate + H2O = 1-diphospho-1D-myo-inositol 2,3,4,5,6-pentakisphosphate + phosphate + 2 H(+)</text>
        <dbReference type="Rhea" id="RHEA:79699"/>
        <dbReference type="ChEBI" id="CHEBI:15377"/>
        <dbReference type="ChEBI" id="CHEBI:15378"/>
        <dbReference type="ChEBI" id="CHEBI:43474"/>
        <dbReference type="ChEBI" id="CHEBI:74946"/>
        <dbReference type="ChEBI" id="CHEBI:77983"/>
        <dbReference type="EC" id="3.6.1.52"/>
    </reaction>
    <physiologicalReaction direction="left-to-right" evidence="5">
        <dbReference type="Rhea" id="RHEA:79700"/>
    </physiologicalReaction>
</comment>
<feature type="domain" description="Tyrosine specific protein phosphatases" evidence="7">
    <location>
        <begin position="116"/>
        <end position="169"/>
    </location>
</feature>
<dbReference type="Pfam" id="PF03162">
    <property type="entry name" value="Y_phosphatase2"/>
    <property type="match status" value="1"/>
</dbReference>
<dbReference type="PANTHER" id="PTHR31126">
    <property type="entry name" value="TYROSINE-PROTEIN PHOSPHATASE"/>
    <property type="match status" value="1"/>
</dbReference>
<dbReference type="InterPro" id="IPR029021">
    <property type="entry name" value="Prot-tyrosine_phosphatase-like"/>
</dbReference>
<dbReference type="Gene3D" id="3.90.190.10">
    <property type="entry name" value="Protein tyrosine phosphatase superfamily"/>
    <property type="match status" value="1"/>
</dbReference>
<feature type="domain" description="Tyrosine-protein phosphatase" evidence="6">
    <location>
        <begin position="52"/>
        <end position="197"/>
    </location>
</feature>
<dbReference type="EC" id="3.6.1.52" evidence="1"/>
<name>A0A653E6J5_9PSED</name>
<evidence type="ECO:0000256" key="1">
    <source>
        <dbReference type="ARBA" id="ARBA00012527"/>
    </source>
</evidence>
<reference evidence="8" key="1">
    <citation type="submission" date="2019-02" db="EMBL/GenBank/DDBJ databases">
        <authorList>
            <consortium name="Genoscope - CEA"/>
            <person name="William W."/>
        </authorList>
    </citation>
    <scope>NUCLEOTIDE SEQUENCE [LARGE SCALE GENOMIC DNA]</scope>
    <source>
        <strain evidence="8">YSy11</strain>
    </source>
</reference>
<dbReference type="InterPro" id="IPR016130">
    <property type="entry name" value="Tyr_Pase_AS"/>
</dbReference>
<keyword evidence="2" id="KW-0378">Hydrolase</keyword>
<evidence type="ECO:0000313" key="8">
    <source>
        <dbReference type="EMBL" id="VEV98325.1"/>
    </source>
</evidence>
<dbReference type="PANTHER" id="PTHR31126:SF72">
    <property type="entry name" value="DUAL SPECIFICITY PROTEIN PHOSPHATASE TPBA"/>
    <property type="match status" value="1"/>
</dbReference>
<dbReference type="PROSITE" id="PS50054">
    <property type="entry name" value="TYR_PHOSPHATASE_DUAL"/>
    <property type="match status" value="1"/>
</dbReference>
<evidence type="ECO:0000256" key="2">
    <source>
        <dbReference type="ARBA" id="ARBA00022801"/>
    </source>
</evidence>